<evidence type="ECO:0000313" key="2">
    <source>
        <dbReference type="Proteomes" id="UP001595939"/>
    </source>
</evidence>
<dbReference type="RefSeq" id="WP_380129899.1">
    <property type="nucleotide sequence ID" value="NZ_JBHSEG010000008.1"/>
</dbReference>
<comment type="caution">
    <text evidence="1">The sequence shown here is derived from an EMBL/GenBank/DDBJ whole genome shotgun (WGS) entry which is preliminary data.</text>
</comment>
<dbReference type="Proteomes" id="UP001595939">
    <property type="component" value="Unassembled WGS sequence"/>
</dbReference>
<evidence type="ECO:0000313" key="1">
    <source>
        <dbReference type="EMBL" id="MFC4455182.1"/>
    </source>
</evidence>
<dbReference type="Pfam" id="PF11303">
    <property type="entry name" value="DUF3105"/>
    <property type="match status" value="1"/>
</dbReference>
<name>A0ABV8YB52_9DEIO</name>
<dbReference type="EMBL" id="JBHSEG010000008">
    <property type="protein sequence ID" value="MFC4455182.1"/>
    <property type="molecule type" value="Genomic_DNA"/>
</dbReference>
<proteinExistence type="predicted"/>
<accession>A0ABV8YB52</accession>
<organism evidence="1 2">
    <name type="scientific">Deinococcus sonorensis</name>
    <dbReference type="NCBI Taxonomy" id="309891"/>
    <lineage>
        <taxon>Bacteria</taxon>
        <taxon>Thermotogati</taxon>
        <taxon>Deinococcota</taxon>
        <taxon>Deinococci</taxon>
        <taxon>Deinococcales</taxon>
        <taxon>Deinococcaceae</taxon>
        <taxon>Deinococcus</taxon>
    </lineage>
</organism>
<protein>
    <submittedName>
        <fullName evidence="1">DUF3105 domain-containing protein</fullName>
    </submittedName>
</protein>
<sequence length="169" mass="17856">MRTAAVIGGLLAVVAGGAVAWTAATRIEGVQTYRYVGSIHDTGAVTYAETPPVGGPHHPTWFNCGVYPDPIQDAMAVHSLEHGAVWITYRPALPAAQRRALEHLVDGHTYTLLSPYPGLKDAVVISGWNRQLRVTDASDPRLGKFLAKFEQGTQAPERGAPCSGGASGA</sequence>
<reference evidence="2" key="1">
    <citation type="journal article" date="2019" name="Int. J. Syst. Evol. Microbiol.">
        <title>The Global Catalogue of Microorganisms (GCM) 10K type strain sequencing project: providing services to taxonomists for standard genome sequencing and annotation.</title>
        <authorList>
            <consortium name="The Broad Institute Genomics Platform"/>
            <consortium name="The Broad Institute Genome Sequencing Center for Infectious Disease"/>
            <person name="Wu L."/>
            <person name="Ma J."/>
        </authorList>
    </citation>
    <scope>NUCLEOTIDE SEQUENCE [LARGE SCALE GENOMIC DNA]</scope>
    <source>
        <strain evidence="2">CCUG 39970</strain>
    </source>
</reference>
<gene>
    <name evidence="1" type="ORF">ACFO0P_15495</name>
</gene>
<dbReference type="InterPro" id="IPR021454">
    <property type="entry name" value="DUF3105"/>
</dbReference>
<keyword evidence="2" id="KW-1185">Reference proteome</keyword>